<sequence>MMAEGNGKVVCVSGGFDPVHIGHLRLMQAASQYGRVVVIVNSDDWLLRKKGYVFMPLAERCELLEGFACVDTAIRVDDTDNSVCEALARLNPDYFANGGDRKADNTPEVELCQTLGIELLWNVGGGKVQSSSELVRLNGNDLSSSPLKRRG</sequence>
<dbReference type="Proteomes" id="UP001549366">
    <property type="component" value="Unassembled WGS sequence"/>
</dbReference>
<protein>
    <submittedName>
        <fullName evidence="4">Cytidyltransferase-like protein</fullName>
    </submittedName>
</protein>
<comment type="caution">
    <text evidence="4">The sequence shown here is derived from an EMBL/GenBank/DDBJ whole genome shotgun (WGS) entry which is preliminary data.</text>
</comment>
<dbReference type="PANTHER" id="PTHR43793:SF1">
    <property type="entry name" value="FAD SYNTHASE"/>
    <property type="match status" value="1"/>
</dbReference>
<feature type="domain" description="Cytidyltransferase-like" evidence="3">
    <location>
        <begin position="14"/>
        <end position="104"/>
    </location>
</feature>
<dbReference type="SUPFAM" id="SSF52374">
    <property type="entry name" value="Nucleotidylyl transferase"/>
    <property type="match status" value="1"/>
</dbReference>
<reference evidence="4 5" key="1">
    <citation type="submission" date="2024-06" db="EMBL/GenBank/DDBJ databases">
        <title>Genomic Encyclopedia of Type Strains, Phase V (KMG-V): Genome sequencing to study the core and pangenomes of soil and plant-associated prokaryotes.</title>
        <authorList>
            <person name="Whitman W."/>
        </authorList>
    </citation>
    <scope>NUCLEOTIDE SEQUENCE [LARGE SCALE GENOMIC DNA]</scope>
    <source>
        <strain evidence="4 5">NE40</strain>
    </source>
</reference>
<keyword evidence="1" id="KW-0808">Transferase</keyword>
<dbReference type="RefSeq" id="WP_354008363.1">
    <property type="nucleotide sequence ID" value="NZ_JBEWTA010000001.1"/>
</dbReference>
<gene>
    <name evidence="4" type="ORF">V5J35_003455</name>
</gene>
<dbReference type="NCBIfam" id="TIGR00125">
    <property type="entry name" value="cyt_tran_rel"/>
    <property type="match status" value="1"/>
</dbReference>
<dbReference type="EMBL" id="JBEWTB010000002">
    <property type="protein sequence ID" value="MET4758263.1"/>
    <property type="molecule type" value="Genomic_DNA"/>
</dbReference>
<name>A0ABV2SMZ1_9GAMM</name>
<dbReference type="InterPro" id="IPR004821">
    <property type="entry name" value="Cyt_trans-like"/>
</dbReference>
<accession>A0ABV2SMZ1</accession>
<evidence type="ECO:0000259" key="3">
    <source>
        <dbReference type="Pfam" id="PF01467"/>
    </source>
</evidence>
<keyword evidence="2" id="KW-0548">Nucleotidyltransferase</keyword>
<keyword evidence="5" id="KW-1185">Reference proteome</keyword>
<proteinExistence type="predicted"/>
<dbReference type="InterPro" id="IPR014729">
    <property type="entry name" value="Rossmann-like_a/b/a_fold"/>
</dbReference>
<dbReference type="InterPro" id="IPR050385">
    <property type="entry name" value="Archaeal_FAD_synthase"/>
</dbReference>
<organism evidence="4 5">
    <name type="scientific">Endozoicomonas lisbonensis</name>
    <dbReference type="NCBI Taxonomy" id="3120522"/>
    <lineage>
        <taxon>Bacteria</taxon>
        <taxon>Pseudomonadati</taxon>
        <taxon>Pseudomonadota</taxon>
        <taxon>Gammaproteobacteria</taxon>
        <taxon>Oceanospirillales</taxon>
        <taxon>Endozoicomonadaceae</taxon>
        <taxon>Endozoicomonas</taxon>
    </lineage>
</organism>
<dbReference type="Pfam" id="PF01467">
    <property type="entry name" value="CTP_transf_like"/>
    <property type="match status" value="1"/>
</dbReference>
<dbReference type="PANTHER" id="PTHR43793">
    <property type="entry name" value="FAD SYNTHASE"/>
    <property type="match status" value="1"/>
</dbReference>
<evidence type="ECO:0000256" key="2">
    <source>
        <dbReference type="ARBA" id="ARBA00022695"/>
    </source>
</evidence>
<evidence type="ECO:0000313" key="5">
    <source>
        <dbReference type="Proteomes" id="UP001549366"/>
    </source>
</evidence>
<dbReference type="Gene3D" id="3.40.50.620">
    <property type="entry name" value="HUPs"/>
    <property type="match status" value="1"/>
</dbReference>
<evidence type="ECO:0000256" key="1">
    <source>
        <dbReference type="ARBA" id="ARBA00022679"/>
    </source>
</evidence>
<evidence type="ECO:0000313" key="4">
    <source>
        <dbReference type="EMBL" id="MET4758263.1"/>
    </source>
</evidence>